<dbReference type="EMBL" id="CP058215">
    <property type="protein sequence ID" value="QLC50159.1"/>
    <property type="molecule type" value="Genomic_DNA"/>
</dbReference>
<gene>
    <name evidence="2" type="ORF">HWN40_07845</name>
</gene>
<dbReference type="RefSeq" id="WP_176965215.1">
    <property type="nucleotide sequence ID" value="NZ_CP058215.1"/>
</dbReference>
<evidence type="ECO:0000313" key="2">
    <source>
        <dbReference type="EMBL" id="QLC50159.1"/>
    </source>
</evidence>
<dbReference type="OrthoDB" id="11410at2157"/>
<protein>
    <submittedName>
        <fullName evidence="2">Winged helix-turn-helix domain-containing protein</fullName>
    </submittedName>
</protein>
<reference evidence="2 3" key="1">
    <citation type="submission" date="2020-06" db="EMBL/GenBank/DDBJ databases">
        <title>Methanolobus halotolerans sp. nov., isolated from a saline lake Tus in Siberia.</title>
        <authorList>
            <person name="Shen Y."/>
            <person name="Chen S.-C."/>
            <person name="Lai M.-C."/>
            <person name="Huang H.-H."/>
            <person name="Chiu H.-H."/>
            <person name="Tang S.-L."/>
            <person name="Rogozin D.Y."/>
            <person name="Degermendzhy A.G."/>
        </authorList>
    </citation>
    <scope>NUCLEOTIDE SEQUENCE [LARGE SCALE GENOMIC DNA]</scope>
    <source>
        <strain evidence="2 3">DSM 21339</strain>
    </source>
</reference>
<keyword evidence="3" id="KW-1185">Reference proteome</keyword>
<dbReference type="Proteomes" id="UP000509594">
    <property type="component" value="Chromosome"/>
</dbReference>
<dbReference type="PIRSF" id="PIRSF006692">
    <property type="entry name" value="TF_HTH_AF0396_prd"/>
    <property type="match status" value="1"/>
</dbReference>
<dbReference type="InterPro" id="IPR036390">
    <property type="entry name" value="WH_DNA-bd_sf"/>
</dbReference>
<dbReference type="InterPro" id="IPR011991">
    <property type="entry name" value="ArsR-like_HTH"/>
</dbReference>
<organism evidence="2 3">
    <name type="scientific">Methanolobus zinderi</name>
    <dbReference type="NCBI Taxonomy" id="536044"/>
    <lineage>
        <taxon>Archaea</taxon>
        <taxon>Methanobacteriati</taxon>
        <taxon>Methanobacteriota</taxon>
        <taxon>Stenosarchaea group</taxon>
        <taxon>Methanomicrobia</taxon>
        <taxon>Methanosarcinales</taxon>
        <taxon>Methanosarcinaceae</taxon>
        <taxon>Methanolobus</taxon>
    </lineage>
</organism>
<accession>A0A7D5E874</accession>
<dbReference type="CDD" id="cd00090">
    <property type="entry name" value="HTH_ARSR"/>
    <property type="match status" value="1"/>
</dbReference>
<name>A0A7D5E874_9EURY</name>
<proteinExistence type="predicted"/>
<dbReference type="Gene3D" id="1.10.10.10">
    <property type="entry name" value="Winged helix-like DNA-binding domain superfamily/Winged helix DNA-binding domain"/>
    <property type="match status" value="1"/>
</dbReference>
<dbReference type="KEGG" id="mzi:HWN40_07845"/>
<evidence type="ECO:0000259" key="1">
    <source>
        <dbReference type="Pfam" id="PF08350"/>
    </source>
</evidence>
<dbReference type="GeneID" id="55821578"/>
<dbReference type="SUPFAM" id="SSF46785">
    <property type="entry name" value="Winged helix' DNA-binding domain"/>
    <property type="match status" value="1"/>
</dbReference>
<sequence length="261" mass="30493">MKLALLGTLFLSDKRKDLLILLIERPMNIDEIKTTLNVTSSAMMTQIKILIDQGIILYEDDHYKLSSFGEVIVKKMIPLLNTLMVYEDNKQYWENHKVNGIPTHLLERIEELGVCELVEPELNRMYELPKKLTDNLVKSEYIKEISSSFSPAYPYKYIELARKGVRISLIITEPVFERFETEYSEQLKDYIGMENTELFVCKDDIGFASGVLTDRFLSLTLFYKNGMFHNHAMMSFETGALKWGEDMYRFYRNTSQEVTDI</sequence>
<dbReference type="InterPro" id="IPR036388">
    <property type="entry name" value="WH-like_DNA-bd_sf"/>
</dbReference>
<feature type="domain" description="Methanogenesis regulatory protein FilR1 middle" evidence="1">
    <location>
        <begin position="125"/>
        <end position="253"/>
    </location>
</feature>
<dbReference type="InterPro" id="IPR016490">
    <property type="entry name" value="Tscrpt_reg_HTH_AF0396-typ3"/>
</dbReference>
<evidence type="ECO:0000313" key="3">
    <source>
        <dbReference type="Proteomes" id="UP000509594"/>
    </source>
</evidence>
<dbReference type="Pfam" id="PF08350">
    <property type="entry name" value="FilR1_middle"/>
    <property type="match status" value="1"/>
</dbReference>
<dbReference type="AlphaFoldDB" id="A0A7D5E874"/>
<dbReference type="InterPro" id="IPR013561">
    <property type="entry name" value="FilR1_middle_dom"/>
</dbReference>